<reference evidence="1" key="1">
    <citation type="submission" date="2023-11" db="EMBL/GenBank/DDBJ databases">
        <title>Gracilibacillus pellucida a moderately halophilic bacterium isolated from saline soil in Xinjiang province.</title>
        <authorList>
            <person name="Zhang Z."/>
            <person name="Tan F."/>
            <person name="Wang Y."/>
            <person name="Xia M."/>
        </authorList>
    </citation>
    <scope>NUCLEOTIDE SEQUENCE</scope>
    <source>
        <strain evidence="1">S3-1-1</strain>
    </source>
</reference>
<protein>
    <submittedName>
        <fullName evidence="1">P1 family peptidase</fullName>
    </submittedName>
</protein>
<comment type="caution">
    <text evidence="1">The sequence shown here is derived from an EMBL/GenBank/DDBJ whole genome shotgun (WGS) entry which is preliminary data.</text>
</comment>
<accession>A0ACC6M5G4</accession>
<dbReference type="Proteomes" id="UP001277972">
    <property type="component" value="Unassembled WGS sequence"/>
</dbReference>
<evidence type="ECO:0000313" key="2">
    <source>
        <dbReference type="Proteomes" id="UP001277972"/>
    </source>
</evidence>
<proteinExistence type="predicted"/>
<name>A0ACC6M5G4_9BACI</name>
<dbReference type="EMBL" id="JAWZSR010000004">
    <property type="protein sequence ID" value="MDX8046189.1"/>
    <property type="molecule type" value="Genomic_DNA"/>
</dbReference>
<keyword evidence="2" id="KW-1185">Reference proteome</keyword>
<gene>
    <name evidence="1" type="ORF">SH601_09320</name>
</gene>
<sequence>MKSLHIQNLQDYKIGHQQNKDALTGCTVVIAEEGAVTGVDVRGGAPGTRETDLLASENTVSKAHAIFLSGGSAYGLDVGGGVMQYLEEKGIGFDTKAAKVPIVPGAILYDLGIGNSAIRPDKKMGYQAAANAYQTVPTFGNVGAGTGASVGKVLGEAFSMKSGIGYAGYQIGPLQVAAIVAVNAVGDIIDPTTGKQIAGVYDRNKQQLLHTSDILLSQLEQKFDDDGYAGNTTIGTIITNAKLTKAQANKIASIAHDGLAKTTSPSHTFMDGDTLFAMASGKVEIDPNIVAVLATSVVAEAIVNGVKSAESVADFPAFQDMNK</sequence>
<evidence type="ECO:0000313" key="1">
    <source>
        <dbReference type="EMBL" id="MDX8046189.1"/>
    </source>
</evidence>
<organism evidence="1 2">
    <name type="scientific">Gracilibacillus pellucidus</name>
    <dbReference type="NCBI Taxonomy" id="3095368"/>
    <lineage>
        <taxon>Bacteria</taxon>
        <taxon>Bacillati</taxon>
        <taxon>Bacillota</taxon>
        <taxon>Bacilli</taxon>
        <taxon>Bacillales</taxon>
        <taxon>Bacillaceae</taxon>
        <taxon>Gracilibacillus</taxon>
    </lineage>
</organism>